<dbReference type="InterPro" id="IPR050218">
    <property type="entry name" value="LptD"/>
</dbReference>
<evidence type="ECO:0000313" key="8">
    <source>
        <dbReference type="Proteomes" id="UP001596364"/>
    </source>
</evidence>
<comment type="subcellular location">
    <subcellularLocation>
        <location evidence="4">Cell outer membrane</location>
    </subcellularLocation>
</comment>
<dbReference type="InterPro" id="IPR020889">
    <property type="entry name" value="LipoPS_assembly_LptD"/>
</dbReference>
<dbReference type="RefSeq" id="WP_377148677.1">
    <property type="nucleotide sequence ID" value="NZ_JBHSUS010000001.1"/>
</dbReference>
<feature type="chain" id="PRO_5044906344" description="LPS-assembly protein LptD" evidence="4">
    <location>
        <begin position="23"/>
        <end position="734"/>
    </location>
</feature>
<comment type="function">
    <text evidence="4">Together with LptE, is involved in the assembly of lipopolysaccharide (LPS) at the surface of the outer membrane.</text>
</comment>
<dbReference type="Pfam" id="PF03968">
    <property type="entry name" value="LptD_N"/>
    <property type="match status" value="1"/>
</dbReference>
<evidence type="ECO:0000256" key="3">
    <source>
        <dbReference type="ARBA" id="ARBA00023237"/>
    </source>
</evidence>
<dbReference type="PANTHER" id="PTHR30189">
    <property type="entry name" value="LPS-ASSEMBLY PROTEIN"/>
    <property type="match status" value="1"/>
</dbReference>
<comment type="caution">
    <text evidence="7">The sequence shown here is derived from an EMBL/GenBank/DDBJ whole genome shotgun (WGS) entry which is preliminary data.</text>
</comment>
<dbReference type="Pfam" id="PF04453">
    <property type="entry name" value="LptD"/>
    <property type="match status" value="1"/>
</dbReference>
<dbReference type="Gene3D" id="2.60.450.10">
    <property type="entry name" value="Lipopolysaccharide (LPS) transport protein A like domain"/>
    <property type="match status" value="1"/>
</dbReference>
<reference evidence="8" key="1">
    <citation type="journal article" date="2019" name="Int. J. Syst. Evol. Microbiol.">
        <title>The Global Catalogue of Microorganisms (GCM) 10K type strain sequencing project: providing services to taxonomists for standard genome sequencing and annotation.</title>
        <authorList>
            <consortium name="The Broad Institute Genomics Platform"/>
            <consortium name="The Broad Institute Genome Sequencing Center for Infectious Disease"/>
            <person name="Wu L."/>
            <person name="Ma J."/>
        </authorList>
    </citation>
    <scope>NUCLEOTIDE SEQUENCE [LARGE SCALE GENOMIC DNA]</scope>
    <source>
        <strain evidence="8">CGMCC 1.16031</strain>
    </source>
</reference>
<dbReference type="InterPro" id="IPR007543">
    <property type="entry name" value="LptD_C"/>
</dbReference>
<sequence length="734" mass="84593" precursor="true">MQKPFYTLAILSLFSTQVAAQAQCEAPPPEAVEFRAKNSGIEVKANQTEVIRDQLASFSGNVEILTDSSLIKAEAASLDKEQQSLQANGNITFEDNKILVSSDGVVVNLQSGELQLDDTQYQMLSFTGRGEADQIALNKQQGIELSDVSFTTCPAGGEDWRMVASEISLRPGKIWGEAWHTRFYLFDVPVLYLPYFTFPVTDRRQSGLLTPRFKSNDSIGFSYLQPFYWNLADNYDMTLTPRMMSKRGTQLQTEFRYLTRQHAGQMDLEYLPSDTTYDSDEVRYFYRWQQFSKLNDNWRASLDLNGLSDDNYIVDLGSDFYNRADTHLDRSLTVRYLDDNFTFSAALRDFAIIGAHPDSYRAMPELRLGYNYPLSAGFELDWQTELARFDSRNELSPAATRLHVVPALLWNYWAPWGEFSAKASVLQTNYWQEQTDISGLDDKVSRTLGRLRLYGALNFERDSNLFGANGKQTLEPRLQYLYTSYDDQSGIGFYDTARLLTDYQGLFRGHEFTGPDRFSDSNQLTMGITSRWLDENNAEFLRVSLAQIFYLSENQVTDLETQGDRSELAAELDWRASRRWFFTSGLQLNSDNNQVSKSHITLEYRKNEEQLIQVSHRYVRELSEEKIDQWGVTASWPIQGSWYAVGRWFKDARRHRTIESYAGIQYESCCWALQFVVERYLNNRFDALGQQSTNEFESGISLKFVFKGMGQSKSRRDLLNDGLFGYRQPYFLNK</sequence>
<comment type="caution">
    <text evidence="4">Lacks conserved residue(s) required for the propagation of feature annotation.</text>
</comment>
<evidence type="ECO:0000256" key="1">
    <source>
        <dbReference type="ARBA" id="ARBA00022729"/>
    </source>
</evidence>
<dbReference type="InterPro" id="IPR005653">
    <property type="entry name" value="OstA-like_N"/>
</dbReference>
<dbReference type="Proteomes" id="UP001596364">
    <property type="component" value="Unassembled WGS sequence"/>
</dbReference>
<proteinExistence type="inferred from homology"/>
<feature type="domain" description="LptD C-terminal" evidence="6">
    <location>
        <begin position="282"/>
        <end position="642"/>
    </location>
</feature>
<comment type="subunit">
    <text evidence="4">Component of the lipopolysaccharide transport and assembly complex. Interacts with LptE and LptA.</text>
</comment>
<keyword evidence="8" id="KW-1185">Reference proteome</keyword>
<protein>
    <recommendedName>
        <fullName evidence="4">LPS-assembly protein LptD</fullName>
    </recommendedName>
</protein>
<keyword evidence="2 4" id="KW-0472">Membrane</keyword>
<accession>A0ABW1XNG2</accession>
<dbReference type="PANTHER" id="PTHR30189:SF1">
    <property type="entry name" value="LPS-ASSEMBLY PROTEIN LPTD"/>
    <property type="match status" value="1"/>
</dbReference>
<dbReference type="EMBL" id="JBHSUS010000001">
    <property type="protein sequence ID" value="MFC6440952.1"/>
    <property type="molecule type" value="Genomic_DNA"/>
</dbReference>
<dbReference type="HAMAP" id="MF_01411">
    <property type="entry name" value="LPS_assembly_LptD"/>
    <property type="match status" value="1"/>
</dbReference>
<evidence type="ECO:0000259" key="6">
    <source>
        <dbReference type="Pfam" id="PF04453"/>
    </source>
</evidence>
<feature type="domain" description="Organic solvent tolerance-like N-terminal" evidence="5">
    <location>
        <begin position="42"/>
        <end position="168"/>
    </location>
</feature>
<evidence type="ECO:0000256" key="2">
    <source>
        <dbReference type="ARBA" id="ARBA00023136"/>
    </source>
</evidence>
<evidence type="ECO:0000313" key="7">
    <source>
        <dbReference type="EMBL" id="MFC6440952.1"/>
    </source>
</evidence>
<keyword evidence="1 4" id="KW-0732">Signal</keyword>
<comment type="similarity">
    <text evidence="4">Belongs to the LptD family.</text>
</comment>
<organism evidence="7 8">
    <name type="scientific">Pseudobowmanella zhangzhouensis</name>
    <dbReference type="NCBI Taxonomy" id="1537679"/>
    <lineage>
        <taxon>Bacteria</taxon>
        <taxon>Pseudomonadati</taxon>
        <taxon>Pseudomonadota</taxon>
        <taxon>Gammaproteobacteria</taxon>
        <taxon>Alteromonadales</taxon>
        <taxon>Alteromonadaceae</taxon>
    </lineage>
</organism>
<evidence type="ECO:0000256" key="4">
    <source>
        <dbReference type="HAMAP-Rule" id="MF_01411"/>
    </source>
</evidence>
<feature type="signal peptide" evidence="4">
    <location>
        <begin position="1"/>
        <end position="22"/>
    </location>
</feature>
<keyword evidence="3 4" id="KW-0998">Cell outer membrane</keyword>
<name>A0ABW1XNG2_9ALTE</name>
<evidence type="ECO:0000259" key="5">
    <source>
        <dbReference type="Pfam" id="PF03968"/>
    </source>
</evidence>
<gene>
    <name evidence="4" type="primary">lptD</name>
    <name evidence="7" type="ORF">ACFP85_12425</name>
</gene>